<name>A0A077NVH7_XENBV</name>
<feature type="domain" description="GST N-terminal" evidence="1">
    <location>
        <begin position="2"/>
        <end position="83"/>
    </location>
</feature>
<dbReference type="GO" id="GO:0006559">
    <property type="term" value="P:L-phenylalanine catabolic process"/>
    <property type="evidence" value="ECO:0007669"/>
    <property type="project" value="TreeGrafter"/>
</dbReference>
<dbReference type="SFLD" id="SFLDG00358">
    <property type="entry name" value="Main_(cytGST)"/>
    <property type="match status" value="1"/>
</dbReference>
<dbReference type="GO" id="GO:0016034">
    <property type="term" value="F:maleylacetoacetate isomerase activity"/>
    <property type="evidence" value="ECO:0007669"/>
    <property type="project" value="TreeGrafter"/>
</dbReference>
<dbReference type="Proteomes" id="UP000028487">
    <property type="component" value="Unassembled WGS sequence"/>
</dbReference>
<dbReference type="GO" id="GO:0006749">
    <property type="term" value="P:glutathione metabolic process"/>
    <property type="evidence" value="ECO:0007669"/>
    <property type="project" value="TreeGrafter"/>
</dbReference>
<protein>
    <submittedName>
        <fullName evidence="2">Putative glutathione S-transferase</fullName>
    </submittedName>
</protein>
<dbReference type="CDD" id="cd03194">
    <property type="entry name" value="GST_C_3"/>
    <property type="match status" value="1"/>
</dbReference>
<dbReference type="Gene3D" id="3.40.30.10">
    <property type="entry name" value="Glutaredoxin"/>
    <property type="match status" value="1"/>
</dbReference>
<keyword evidence="2" id="KW-0808">Transferase</keyword>
<dbReference type="HOGENOM" id="CLU_070658_0_0_6"/>
<dbReference type="PROSITE" id="PS50404">
    <property type="entry name" value="GST_NTER"/>
    <property type="match status" value="1"/>
</dbReference>
<dbReference type="InterPro" id="IPR004045">
    <property type="entry name" value="Glutathione_S-Trfase_N"/>
</dbReference>
<evidence type="ECO:0000313" key="3">
    <source>
        <dbReference type="Proteomes" id="UP000028487"/>
    </source>
</evidence>
<dbReference type="PANTHER" id="PTHR42673:SF4">
    <property type="entry name" value="MALEYLACETOACETATE ISOMERASE"/>
    <property type="match status" value="1"/>
</dbReference>
<evidence type="ECO:0000313" key="2">
    <source>
        <dbReference type="EMBL" id="CDH02544.1"/>
    </source>
</evidence>
<dbReference type="GO" id="GO:0004364">
    <property type="term" value="F:glutathione transferase activity"/>
    <property type="evidence" value="ECO:0007669"/>
    <property type="project" value="TreeGrafter"/>
</dbReference>
<accession>A0A077NVH7</accession>
<dbReference type="InterPro" id="IPR040079">
    <property type="entry name" value="Glutathione_S-Trfase"/>
</dbReference>
<dbReference type="Pfam" id="PF13409">
    <property type="entry name" value="GST_N_2"/>
    <property type="match status" value="1"/>
</dbReference>
<sequence length="209" mass="23863">MYTLWIANKNYSSWSLRPWILLKALEITFNEQLSYFEDDKSSYEKFKAFSPTGLVPCLVEGEITVWDSLAIVEYLAENHTQVWPQDRIAKAWARSASAEMHSGFATLRQTCAMNCSKQFELREISLELQCDIDRLDALWSDGLTKFGGEWLAGNTFTAVDAFFAPVAFRAQTYGLKFSAISQAWVDRMLKHPAMVEWAEAAAKEPEIEH</sequence>
<dbReference type="Pfam" id="PF13410">
    <property type="entry name" value="GST_C_2"/>
    <property type="match status" value="1"/>
</dbReference>
<gene>
    <name evidence="2" type="ORF">XBFM1_2730015</name>
</gene>
<dbReference type="SFLD" id="SFLDS00019">
    <property type="entry name" value="Glutathione_Transferase_(cytos"/>
    <property type="match status" value="1"/>
</dbReference>
<dbReference type="SUPFAM" id="SSF52833">
    <property type="entry name" value="Thioredoxin-like"/>
    <property type="match status" value="1"/>
</dbReference>
<evidence type="ECO:0000259" key="1">
    <source>
        <dbReference type="PROSITE" id="PS50404"/>
    </source>
</evidence>
<dbReference type="AlphaFoldDB" id="A0A077NVH7"/>
<dbReference type="InterPro" id="IPR036282">
    <property type="entry name" value="Glutathione-S-Trfase_C_sf"/>
</dbReference>
<reference evidence="2" key="1">
    <citation type="submission" date="2013-07" db="EMBL/GenBank/DDBJ databases">
        <title>Sub-species coevolution in mutualistic symbiosis.</title>
        <authorList>
            <person name="Murfin K."/>
            <person name="Klassen J."/>
            <person name="Lee M."/>
            <person name="Forst S."/>
            <person name="Stock P."/>
            <person name="Goodrich-Blair H."/>
        </authorList>
    </citation>
    <scope>NUCLEOTIDE SEQUENCE [LARGE SCALE GENOMIC DNA]</scope>
    <source>
        <strain evidence="2">Feltiae Moldova</strain>
    </source>
</reference>
<proteinExistence type="predicted"/>
<dbReference type="Gene3D" id="1.20.1050.10">
    <property type="match status" value="1"/>
</dbReference>
<dbReference type="PANTHER" id="PTHR42673">
    <property type="entry name" value="MALEYLACETOACETATE ISOMERASE"/>
    <property type="match status" value="1"/>
</dbReference>
<dbReference type="InterPro" id="IPR036249">
    <property type="entry name" value="Thioredoxin-like_sf"/>
</dbReference>
<dbReference type="EMBL" id="CBSV010000194">
    <property type="protein sequence ID" value="CDH02544.1"/>
    <property type="molecule type" value="Genomic_DNA"/>
</dbReference>
<dbReference type="SUPFAM" id="SSF47616">
    <property type="entry name" value="GST C-terminal domain-like"/>
    <property type="match status" value="1"/>
</dbReference>
<organism evidence="2 3">
    <name type="scientific">Xenorhabdus bovienii str. feltiae Moldova</name>
    <dbReference type="NCBI Taxonomy" id="1398200"/>
    <lineage>
        <taxon>Bacteria</taxon>
        <taxon>Pseudomonadati</taxon>
        <taxon>Pseudomonadota</taxon>
        <taxon>Gammaproteobacteria</taxon>
        <taxon>Enterobacterales</taxon>
        <taxon>Morganellaceae</taxon>
        <taxon>Xenorhabdus</taxon>
    </lineage>
</organism>
<dbReference type="CDD" id="cd03043">
    <property type="entry name" value="GST_N_1"/>
    <property type="match status" value="1"/>
</dbReference>
<comment type="caution">
    <text evidence="2">The sequence shown here is derived from an EMBL/GenBank/DDBJ whole genome shotgun (WGS) entry which is preliminary data.</text>
</comment>
<dbReference type="RefSeq" id="WP_038225227.1">
    <property type="nucleotide sequence ID" value="NZ_CAWLWD010000232.1"/>
</dbReference>